<evidence type="ECO:0000313" key="2">
    <source>
        <dbReference type="Proteomes" id="UP000485058"/>
    </source>
</evidence>
<dbReference type="AlphaFoldDB" id="A0A699YMC3"/>
<dbReference type="GO" id="GO:0004497">
    <property type="term" value="F:monooxygenase activity"/>
    <property type="evidence" value="ECO:0007669"/>
    <property type="project" value="UniProtKB-KW"/>
</dbReference>
<organism evidence="1 2">
    <name type="scientific">Haematococcus lacustris</name>
    <name type="common">Green alga</name>
    <name type="synonym">Haematococcus pluvialis</name>
    <dbReference type="NCBI Taxonomy" id="44745"/>
    <lineage>
        <taxon>Eukaryota</taxon>
        <taxon>Viridiplantae</taxon>
        <taxon>Chlorophyta</taxon>
        <taxon>core chlorophytes</taxon>
        <taxon>Chlorophyceae</taxon>
        <taxon>CS clade</taxon>
        <taxon>Chlamydomonadales</taxon>
        <taxon>Haematococcaceae</taxon>
        <taxon>Haematococcus</taxon>
    </lineage>
</organism>
<keyword evidence="1" id="KW-0560">Oxidoreductase</keyword>
<accession>A0A699YMC3</accession>
<dbReference type="EMBL" id="BLLF01000133">
    <property type="protein sequence ID" value="GFH08046.1"/>
    <property type="molecule type" value="Genomic_DNA"/>
</dbReference>
<dbReference type="Proteomes" id="UP000485058">
    <property type="component" value="Unassembled WGS sequence"/>
</dbReference>
<name>A0A699YMC3_HAELA</name>
<evidence type="ECO:0000313" key="1">
    <source>
        <dbReference type="EMBL" id="GFH08046.1"/>
    </source>
</evidence>
<keyword evidence="1" id="KW-0503">Monooxygenase</keyword>
<gene>
    <name evidence="1" type="ORF">HaLaN_02945</name>
</gene>
<keyword evidence="2" id="KW-1185">Reference proteome</keyword>
<proteinExistence type="predicted"/>
<comment type="caution">
    <text evidence="1">The sequence shown here is derived from an EMBL/GenBank/DDBJ whole genome shotgun (WGS) entry which is preliminary data.</text>
</comment>
<protein>
    <submittedName>
        <fullName evidence="1">Flavin-containing monooxygenase</fullName>
    </submittedName>
</protein>
<reference evidence="1 2" key="1">
    <citation type="submission" date="2020-02" db="EMBL/GenBank/DDBJ databases">
        <title>Draft genome sequence of Haematococcus lacustris strain NIES-144.</title>
        <authorList>
            <person name="Morimoto D."/>
            <person name="Nakagawa S."/>
            <person name="Yoshida T."/>
            <person name="Sawayama S."/>
        </authorList>
    </citation>
    <scope>NUCLEOTIDE SEQUENCE [LARGE SCALE GENOMIC DNA]</scope>
    <source>
        <strain evidence="1 2">NIES-144</strain>
    </source>
</reference>
<sequence>MPSQQHRGCVLMLYMQCYHDQLMTDLGLSPYRKGWALGPRERLAPYTSADYSPLFNIAQPTTAAPDASVSIELQEPEAGCAEPPKESGASLGLAPGLLKGFNFKGLLKGG</sequence>